<evidence type="ECO:0000256" key="5">
    <source>
        <dbReference type="SAM" id="MobiDB-lite"/>
    </source>
</evidence>
<reference evidence="8" key="1">
    <citation type="journal article" date="2019" name="bioRxiv">
        <title>Genomics, evolutionary history and diagnostics of the Alternaria alternata species group including apple and Asian pear pathotypes.</title>
        <authorList>
            <person name="Armitage A.D."/>
            <person name="Cockerton H.M."/>
            <person name="Sreenivasaprasad S."/>
            <person name="Woodhall J.W."/>
            <person name="Lane C.R."/>
            <person name="Harrison R.J."/>
            <person name="Clarkson J.P."/>
        </authorList>
    </citation>
    <scope>NUCLEOTIDE SEQUENCE [LARGE SCALE GENOMIC DNA]</scope>
    <source>
        <strain evidence="8">FERA 1082</strain>
    </source>
</reference>
<evidence type="ECO:0000256" key="4">
    <source>
        <dbReference type="ARBA" id="ARBA00023136"/>
    </source>
</evidence>
<evidence type="ECO:0000313" key="7">
    <source>
        <dbReference type="EMBL" id="RYN58320.1"/>
    </source>
</evidence>
<keyword evidence="3 6" id="KW-1133">Transmembrane helix</keyword>
<evidence type="ECO:0000313" key="8">
    <source>
        <dbReference type="Proteomes" id="UP000292402"/>
    </source>
</evidence>
<evidence type="ECO:0000256" key="2">
    <source>
        <dbReference type="ARBA" id="ARBA00022692"/>
    </source>
</evidence>
<name>A0A4Q4MSG9_9PLEO</name>
<evidence type="ECO:0000256" key="6">
    <source>
        <dbReference type="SAM" id="Phobius"/>
    </source>
</evidence>
<feature type="transmembrane region" description="Helical" evidence="6">
    <location>
        <begin position="601"/>
        <end position="621"/>
    </location>
</feature>
<comment type="subcellular location">
    <subcellularLocation>
        <location evidence="1">Membrane</location>
        <topology evidence="1">Multi-pass membrane protein</topology>
    </subcellularLocation>
</comment>
<protein>
    <submittedName>
        <fullName evidence="7">Uncharacterized protein</fullName>
    </submittedName>
</protein>
<comment type="caution">
    <text evidence="7">The sequence shown here is derived from an EMBL/GenBank/DDBJ whole genome shotgun (WGS) entry which is preliminary data.</text>
</comment>
<dbReference type="Gene3D" id="1.20.58.340">
    <property type="entry name" value="Magnesium transport protein CorA, transmembrane region"/>
    <property type="match status" value="1"/>
</dbReference>
<keyword evidence="2 6" id="KW-0812">Transmembrane</keyword>
<organism evidence="7 8">
    <name type="scientific">Alternaria tenuissima</name>
    <dbReference type="NCBI Taxonomy" id="119927"/>
    <lineage>
        <taxon>Eukaryota</taxon>
        <taxon>Fungi</taxon>
        <taxon>Dikarya</taxon>
        <taxon>Ascomycota</taxon>
        <taxon>Pezizomycotina</taxon>
        <taxon>Dothideomycetes</taxon>
        <taxon>Pleosporomycetidae</taxon>
        <taxon>Pleosporales</taxon>
        <taxon>Pleosporineae</taxon>
        <taxon>Pleosporaceae</taxon>
        <taxon>Alternaria</taxon>
        <taxon>Alternaria sect. Alternaria</taxon>
        <taxon>Alternaria alternata complex</taxon>
    </lineage>
</organism>
<evidence type="ECO:0000256" key="3">
    <source>
        <dbReference type="ARBA" id="ARBA00022989"/>
    </source>
</evidence>
<dbReference type="Proteomes" id="UP000292402">
    <property type="component" value="Unassembled WGS sequence"/>
</dbReference>
<feature type="region of interest" description="Disordered" evidence="5">
    <location>
        <begin position="632"/>
        <end position="654"/>
    </location>
</feature>
<dbReference type="AlphaFoldDB" id="A0A4Q4MSG9"/>
<dbReference type="GO" id="GO:0016020">
    <property type="term" value="C:membrane"/>
    <property type="evidence" value="ECO:0007669"/>
    <property type="project" value="UniProtKB-SubCell"/>
</dbReference>
<accession>A0A4Q4MSG9</accession>
<proteinExistence type="predicted"/>
<keyword evidence="4 6" id="KW-0472">Membrane</keyword>
<sequence length="713" mass="81024">MDTLSIASDLAKAADLARGVQSLFREKERLALEEKGKVSKEEIEQLLRICDAAAKLQHIIDVLASHIMEADRTTISSRELVSMQTVLVNSAKTLTEARGIIILLSFPTESKVPPKNFIRYRDTAAAIEIGDRLRDHVNALAVLEQYFVTRMRMRKRIVMENEKKMLKQKSEFDQWTQRLTTEDQLSEGYLERLSCTQKRYFDKLLFESEITQFIRISATHNQDLDRKTLLGDFNDQLLNYASPDGILSPSSNSAQGSNDLAVILCEASTRSSNTIPLRRGQFVNILEKLAIPAGIHQAFLTGTPKSIYYVAGKYNQRPGFLLRTPVSGTENWTLAISWNPNFVALRGIILGLQSSEKSRIAMHLRDTVAESAHPMNIPLILCEMLMESDSTGVKTHASGLYQVELRTNFHGYPLSSDTPSQLAKTPERDFEDMTRSLNVIISRLAFHEMRIRANAVFVEQITSHIDAGHTSKAYDDKYPQLYAMSQALRERLDHLQTEQRALLLEISCNQKIAQSQLQIVYNLIAQRDNKDSLAMAELQTELARIQTTIANTTKEDSYAMRTIAVMSILFLPGTFVSSFFSMDMFDWQAPKGASVVSFRFWIYWAVTVPLTVVVVSIWFLWLRTHKKHEVDGHKDSTSTDTIAKQTPRDAEKQSWFRRQRMRMLPKDEEKHAIDAIRVVHRSFATEQFESTVRSGTPTAQIQRRVTVLAGPVR</sequence>
<gene>
    <name evidence="7" type="ORF">AA0114_g1951</name>
</gene>
<evidence type="ECO:0000256" key="1">
    <source>
        <dbReference type="ARBA" id="ARBA00004141"/>
    </source>
</evidence>
<feature type="transmembrane region" description="Helical" evidence="6">
    <location>
        <begin position="563"/>
        <end position="581"/>
    </location>
</feature>
<dbReference type="EMBL" id="PDXA01000005">
    <property type="protein sequence ID" value="RYN58320.1"/>
    <property type="molecule type" value="Genomic_DNA"/>
</dbReference>
<dbReference type="SUPFAM" id="SSF144083">
    <property type="entry name" value="Magnesium transport protein CorA, transmembrane region"/>
    <property type="match status" value="1"/>
</dbReference>
<dbReference type="InterPro" id="IPR045863">
    <property type="entry name" value="CorA_TM1_TM2"/>
</dbReference>